<sequence length="372" mass="40998">MSKIQKPATKSRNGLRVCLQQQYASTSDFSLHLDLDIPSTGVTAIFGPSGSGKTTLLRCIAGLEDRLTGNISLHDDEWLSPSSCLPPHKRPVGYVFQEANLFPHLTAKSNLEFACKRATKVTPSISYEEVIQLLNIAPILSHYPSELSGGERQRVAIARALLIQPKLLLMDEPLTALDETLKQEILPYLEKVCRQANMPILYVSHSLDEVIRLADSMIVLDKGRVIEQGNTQDLLGQLGTAFSHHQGASVVISGKVSERLEEWGLSRLEVNGQDIKIQSGEEKVGDTLRIRVQAKDVSLTLAEDEKSSILNRLKVSVDDIARDPKDQSMVLVRLLAGDTPILARITRLSAHTLDLKKGQHTIAQIKSVALLR</sequence>
<dbReference type="Pfam" id="PF00005">
    <property type="entry name" value="ABC_tran"/>
    <property type="match status" value="1"/>
</dbReference>
<dbReference type="RefSeq" id="WP_263531233.1">
    <property type="nucleotide sequence ID" value="NZ_JAOVZB010000006.1"/>
</dbReference>
<dbReference type="InterPro" id="IPR017871">
    <property type="entry name" value="ABC_transporter-like_CS"/>
</dbReference>
<dbReference type="PROSITE" id="PS00211">
    <property type="entry name" value="ABC_TRANSPORTER_1"/>
    <property type="match status" value="1"/>
</dbReference>
<keyword evidence="1" id="KW-0813">Transport</keyword>
<feature type="domain" description="ABC transporter" evidence="10">
    <location>
        <begin position="9"/>
        <end position="247"/>
    </location>
</feature>
<dbReference type="GO" id="GO:0005524">
    <property type="term" value="F:ATP binding"/>
    <property type="evidence" value="ECO:0007669"/>
    <property type="project" value="UniProtKB-KW"/>
</dbReference>
<gene>
    <name evidence="12" type="primary">modC</name>
    <name evidence="12" type="ORF">OFY17_13345</name>
</gene>
<keyword evidence="6 12" id="KW-0067">ATP-binding</keyword>
<evidence type="ECO:0000256" key="9">
    <source>
        <dbReference type="PROSITE-ProRule" id="PRU01213"/>
    </source>
</evidence>
<dbReference type="InterPro" id="IPR003593">
    <property type="entry name" value="AAA+_ATPase"/>
</dbReference>
<keyword evidence="8" id="KW-0472">Membrane</keyword>
<dbReference type="PANTHER" id="PTHR43514:SF10">
    <property type="entry name" value="MOLYBDENUM IMPORT ATP-BINDING PROTEIN MODC 2"/>
    <property type="match status" value="1"/>
</dbReference>
<dbReference type="PROSITE" id="PS51866">
    <property type="entry name" value="MOP"/>
    <property type="match status" value="1"/>
</dbReference>
<name>A0ABT2YVD6_9GAMM</name>
<dbReference type="InterPro" id="IPR027417">
    <property type="entry name" value="P-loop_NTPase"/>
</dbReference>
<dbReference type="SUPFAM" id="SSF52540">
    <property type="entry name" value="P-loop containing nucleoside triphosphate hydrolases"/>
    <property type="match status" value="1"/>
</dbReference>
<protein>
    <submittedName>
        <fullName evidence="12">Molybdenum ABC transporter ATP-binding protein</fullName>
    </submittedName>
</protein>
<organism evidence="12 13">
    <name type="scientific">Marinomonas sargassi</name>
    <dbReference type="NCBI Taxonomy" id="2984494"/>
    <lineage>
        <taxon>Bacteria</taxon>
        <taxon>Pseudomonadati</taxon>
        <taxon>Pseudomonadota</taxon>
        <taxon>Gammaproteobacteria</taxon>
        <taxon>Oceanospirillales</taxon>
        <taxon>Oceanospirillaceae</taxon>
        <taxon>Marinomonas</taxon>
    </lineage>
</organism>
<dbReference type="InterPro" id="IPR006118">
    <property type="entry name" value="Recombinase_CS"/>
</dbReference>
<keyword evidence="4" id="KW-0997">Cell inner membrane</keyword>
<keyword evidence="7" id="KW-1278">Translocase</keyword>
<keyword evidence="5" id="KW-0547">Nucleotide-binding</keyword>
<dbReference type="InterPro" id="IPR004606">
    <property type="entry name" value="Mop_domain"/>
</dbReference>
<evidence type="ECO:0000256" key="7">
    <source>
        <dbReference type="ARBA" id="ARBA00022967"/>
    </source>
</evidence>
<dbReference type="InterPro" id="IPR008995">
    <property type="entry name" value="Mo/tungstate-bd_C_term_dom"/>
</dbReference>
<evidence type="ECO:0000256" key="6">
    <source>
        <dbReference type="ARBA" id="ARBA00022840"/>
    </source>
</evidence>
<dbReference type="EMBL" id="JAOVZB010000006">
    <property type="protein sequence ID" value="MCV2403851.1"/>
    <property type="molecule type" value="Genomic_DNA"/>
</dbReference>
<keyword evidence="3 9" id="KW-0500">Molybdenum</keyword>
<evidence type="ECO:0000259" key="11">
    <source>
        <dbReference type="PROSITE" id="PS51866"/>
    </source>
</evidence>
<reference evidence="12 13" key="1">
    <citation type="submission" date="2022-10" db="EMBL/GenBank/DDBJ databases">
        <title>Marinomonas transparenta sp. nov. and Marinomonas sargassi sp. nov., isolated from marine alga (Sargassum natans (L.) Gaillon).</title>
        <authorList>
            <person name="Wang Y."/>
        </authorList>
    </citation>
    <scope>NUCLEOTIDE SEQUENCE [LARGE SCALE GENOMIC DNA]</scope>
    <source>
        <strain evidence="12 13">C2222</strain>
    </source>
</reference>
<evidence type="ECO:0000256" key="4">
    <source>
        <dbReference type="ARBA" id="ARBA00022519"/>
    </source>
</evidence>
<proteinExistence type="predicted"/>
<evidence type="ECO:0000259" key="10">
    <source>
        <dbReference type="PROSITE" id="PS50893"/>
    </source>
</evidence>
<dbReference type="InterPro" id="IPR003439">
    <property type="entry name" value="ABC_transporter-like_ATP-bd"/>
</dbReference>
<evidence type="ECO:0000313" key="12">
    <source>
        <dbReference type="EMBL" id="MCV2403851.1"/>
    </source>
</evidence>
<evidence type="ECO:0000256" key="3">
    <source>
        <dbReference type="ARBA" id="ARBA00022505"/>
    </source>
</evidence>
<dbReference type="Gene3D" id="3.40.50.300">
    <property type="entry name" value="P-loop containing nucleotide triphosphate hydrolases"/>
    <property type="match status" value="1"/>
</dbReference>
<evidence type="ECO:0000256" key="5">
    <source>
        <dbReference type="ARBA" id="ARBA00022741"/>
    </source>
</evidence>
<dbReference type="Pfam" id="PF03459">
    <property type="entry name" value="TOBE"/>
    <property type="match status" value="1"/>
</dbReference>
<keyword evidence="13" id="KW-1185">Reference proteome</keyword>
<feature type="domain" description="Mop" evidence="11">
    <location>
        <begin position="306"/>
        <end position="372"/>
    </location>
</feature>
<evidence type="ECO:0000313" key="13">
    <source>
        <dbReference type="Proteomes" id="UP001209713"/>
    </source>
</evidence>
<dbReference type="InterPro" id="IPR005116">
    <property type="entry name" value="Transp-assoc_OB_typ1"/>
</dbReference>
<comment type="caution">
    <text evidence="12">The sequence shown here is derived from an EMBL/GenBank/DDBJ whole genome shotgun (WGS) entry which is preliminary data.</text>
</comment>
<dbReference type="InterPro" id="IPR011868">
    <property type="entry name" value="ModC_ABC_ATP-bd"/>
</dbReference>
<evidence type="ECO:0000256" key="1">
    <source>
        <dbReference type="ARBA" id="ARBA00022448"/>
    </source>
</evidence>
<dbReference type="InterPro" id="IPR050334">
    <property type="entry name" value="Molybdenum_import_ModC"/>
</dbReference>
<accession>A0ABT2YVD6</accession>
<dbReference type="SMART" id="SM00382">
    <property type="entry name" value="AAA"/>
    <property type="match status" value="1"/>
</dbReference>
<evidence type="ECO:0000256" key="2">
    <source>
        <dbReference type="ARBA" id="ARBA00022475"/>
    </source>
</evidence>
<keyword evidence="2" id="KW-1003">Cell membrane</keyword>
<dbReference type="PANTHER" id="PTHR43514">
    <property type="entry name" value="ABC TRANSPORTER I FAMILY MEMBER 10"/>
    <property type="match status" value="1"/>
</dbReference>
<evidence type="ECO:0000256" key="8">
    <source>
        <dbReference type="ARBA" id="ARBA00023136"/>
    </source>
</evidence>
<dbReference type="Proteomes" id="UP001209713">
    <property type="component" value="Unassembled WGS sequence"/>
</dbReference>
<dbReference type="Gene3D" id="2.40.50.100">
    <property type="match status" value="1"/>
</dbReference>
<dbReference type="PROSITE" id="PS50893">
    <property type="entry name" value="ABC_TRANSPORTER_2"/>
    <property type="match status" value="1"/>
</dbReference>
<dbReference type="PROSITE" id="PS00398">
    <property type="entry name" value="RECOMBINASES_2"/>
    <property type="match status" value="1"/>
</dbReference>
<dbReference type="NCBIfam" id="TIGR02142">
    <property type="entry name" value="modC_ABC"/>
    <property type="match status" value="1"/>
</dbReference>
<dbReference type="SUPFAM" id="SSF50331">
    <property type="entry name" value="MOP-like"/>
    <property type="match status" value="1"/>
</dbReference>